<name>A0ABY0A2F5_9BURK</name>
<evidence type="ECO:0000313" key="3">
    <source>
        <dbReference type="Proteomes" id="UP000271137"/>
    </source>
</evidence>
<gene>
    <name evidence="2" type="ORF">EJO66_20410</name>
</gene>
<proteinExistence type="predicted"/>
<feature type="transmembrane region" description="Helical" evidence="1">
    <location>
        <begin position="38"/>
        <end position="66"/>
    </location>
</feature>
<dbReference type="Proteomes" id="UP000271137">
    <property type="component" value="Unassembled WGS sequence"/>
</dbReference>
<keyword evidence="1" id="KW-0812">Transmembrane</keyword>
<keyword evidence="1" id="KW-0472">Membrane</keyword>
<keyword evidence="1" id="KW-1133">Transmembrane helix</keyword>
<organism evidence="2 3">
    <name type="scientific">Variovorax beijingensis</name>
    <dbReference type="NCBI Taxonomy" id="2496117"/>
    <lineage>
        <taxon>Bacteria</taxon>
        <taxon>Pseudomonadati</taxon>
        <taxon>Pseudomonadota</taxon>
        <taxon>Betaproteobacteria</taxon>
        <taxon>Burkholderiales</taxon>
        <taxon>Comamonadaceae</taxon>
        <taxon>Variovorax</taxon>
    </lineage>
</organism>
<comment type="caution">
    <text evidence="2">The sequence shown here is derived from an EMBL/GenBank/DDBJ whole genome shotgun (WGS) entry which is preliminary data.</text>
</comment>
<sequence length="70" mass="7542">MDSALQVADVKRLAMLFAKFRWLPGLGSWLFESGLLDAVASLAVIAAAVKILLFLDSGAVSFWLLLCFGP</sequence>
<keyword evidence="3" id="KW-1185">Reference proteome</keyword>
<evidence type="ECO:0000256" key="1">
    <source>
        <dbReference type="SAM" id="Phobius"/>
    </source>
</evidence>
<protein>
    <submittedName>
        <fullName evidence="2">Uncharacterized protein</fullName>
    </submittedName>
</protein>
<evidence type="ECO:0000313" key="2">
    <source>
        <dbReference type="EMBL" id="RSZ32818.1"/>
    </source>
</evidence>
<accession>A0ABY0A2F5</accession>
<reference evidence="2 3" key="1">
    <citation type="submission" date="2018-12" db="EMBL/GenBank/DDBJ databases">
        <title>The genome sequences of strain 502.</title>
        <authorList>
            <person name="Gao J."/>
            <person name="Sun J."/>
        </authorList>
    </citation>
    <scope>NUCLEOTIDE SEQUENCE [LARGE SCALE GENOMIC DNA]</scope>
    <source>
        <strain evidence="2 3">502</strain>
    </source>
</reference>
<dbReference type="EMBL" id="RXFQ01000012">
    <property type="protein sequence ID" value="RSZ32818.1"/>
    <property type="molecule type" value="Genomic_DNA"/>
</dbReference>
<dbReference type="RefSeq" id="WP_125965930.1">
    <property type="nucleotide sequence ID" value="NZ_RXFQ01000012.1"/>
</dbReference>